<evidence type="ECO:0000256" key="7">
    <source>
        <dbReference type="ARBA" id="ARBA00022801"/>
    </source>
</evidence>
<reference evidence="9 10" key="1">
    <citation type="submission" date="2020-10" db="EMBL/GenBank/DDBJ databases">
        <title>Pygocentrus nattereri (red-bellied piranha) genome, fPygNat1, primary haplotype.</title>
        <authorList>
            <person name="Myers G."/>
            <person name="Meyer A."/>
            <person name="Karagic N."/>
            <person name="Pippel M."/>
            <person name="Winkler S."/>
            <person name="Tracey A."/>
            <person name="Wood J."/>
            <person name="Formenti G."/>
            <person name="Howe K."/>
            <person name="Fedrigo O."/>
            <person name="Jarvis E.D."/>
        </authorList>
    </citation>
    <scope>NUCLEOTIDE SEQUENCE [LARGE SCALE GENOMIC DNA]</scope>
</reference>
<dbReference type="AlphaFoldDB" id="A0AAR2JYW1"/>
<dbReference type="HAMAP" id="MF_01818">
    <property type="entry name" value="RNase_Z_BN"/>
    <property type="match status" value="1"/>
</dbReference>
<evidence type="ECO:0000256" key="4">
    <source>
        <dbReference type="ARBA" id="ARBA00022722"/>
    </source>
</evidence>
<evidence type="ECO:0000256" key="8">
    <source>
        <dbReference type="ARBA" id="ARBA00022833"/>
    </source>
</evidence>
<dbReference type="Proteomes" id="UP001501920">
    <property type="component" value="Chromosome 20"/>
</dbReference>
<dbReference type="Ensembl" id="ENSPNAT00000044349.1">
    <property type="protein sequence ID" value="ENSPNAP00000057253.1"/>
    <property type="gene ID" value="ENSPNAG00000037348.1"/>
</dbReference>
<evidence type="ECO:0000256" key="6">
    <source>
        <dbReference type="ARBA" id="ARBA00022759"/>
    </source>
</evidence>
<keyword evidence="6" id="KW-0255">Endonuclease</keyword>
<evidence type="ECO:0008006" key="11">
    <source>
        <dbReference type="Google" id="ProtNLM"/>
    </source>
</evidence>
<reference evidence="9" key="3">
    <citation type="submission" date="2025-09" db="UniProtKB">
        <authorList>
            <consortium name="Ensembl"/>
        </authorList>
    </citation>
    <scope>IDENTIFICATION</scope>
</reference>
<dbReference type="RefSeq" id="XP_037387185.1">
    <property type="nucleotide sequence ID" value="XM_037531288.1"/>
</dbReference>
<dbReference type="Gene3D" id="3.60.15.10">
    <property type="entry name" value="Ribonuclease Z/Hydroxyacylglutathione hydrolase-like"/>
    <property type="match status" value="1"/>
</dbReference>
<evidence type="ECO:0000256" key="5">
    <source>
        <dbReference type="ARBA" id="ARBA00022723"/>
    </source>
</evidence>
<dbReference type="PANTHER" id="PTHR46018:SF2">
    <property type="entry name" value="ZINC PHOSPHODIESTERASE ELAC PROTEIN 1"/>
    <property type="match status" value="1"/>
</dbReference>
<dbReference type="GO" id="GO:0042781">
    <property type="term" value="F:3'-tRNA processing endoribonuclease activity"/>
    <property type="evidence" value="ECO:0007669"/>
    <property type="project" value="TreeGrafter"/>
</dbReference>
<accession>A0AAR2JYW1</accession>
<dbReference type="GeneTree" id="ENSGT00730000111224"/>
<comment type="cofactor">
    <cofactor evidence="1">
        <name>Zn(2+)</name>
        <dbReference type="ChEBI" id="CHEBI:29105"/>
    </cofactor>
</comment>
<dbReference type="CDD" id="cd07717">
    <property type="entry name" value="RNaseZ_ZiPD-like_MBL-fold"/>
    <property type="match status" value="1"/>
</dbReference>
<keyword evidence="10" id="KW-1185">Reference proteome</keyword>
<evidence type="ECO:0000256" key="2">
    <source>
        <dbReference type="ARBA" id="ARBA00011738"/>
    </source>
</evidence>
<protein>
    <recommendedName>
        <fullName evidence="11">Zinc phosphodiesterase ELAC protein 1</fullName>
    </recommendedName>
</protein>
<dbReference type="PANTHER" id="PTHR46018">
    <property type="entry name" value="ZINC PHOSPHODIESTERASE ELAC PROTEIN 1"/>
    <property type="match status" value="1"/>
</dbReference>
<dbReference type="Pfam" id="PF23023">
    <property type="entry name" value="Anti-Pycsar_Apyc1"/>
    <property type="match status" value="1"/>
</dbReference>
<dbReference type="GO" id="GO:0046872">
    <property type="term" value="F:metal ion binding"/>
    <property type="evidence" value="ECO:0007669"/>
    <property type="project" value="UniProtKB-KW"/>
</dbReference>
<keyword evidence="3" id="KW-0819">tRNA processing</keyword>
<dbReference type="GO" id="GO:0005634">
    <property type="term" value="C:nucleus"/>
    <property type="evidence" value="ECO:0007669"/>
    <property type="project" value="TreeGrafter"/>
</dbReference>
<dbReference type="GeneID" id="108415724"/>
<proteinExistence type="inferred from homology"/>
<evidence type="ECO:0000313" key="10">
    <source>
        <dbReference type="Proteomes" id="UP001501920"/>
    </source>
</evidence>
<organism evidence="9 10">
    <name type="scientific">Pygocentrus nattereri</name>
    <name type="common">Red-bellied piranha</name>
    <dbReference type="NCBI Taxonomy" id="42514"/>
    <lineage>
        <taxon>Eukaryota</taxon>
        <taxon>Metazoa</taxon>
        <taxon>Chordata</taxon>
        <taxon>Craniata</taxon>
        <taxon>Vertebrata</taxon>
        <taxon>Euteleostomi</taxon>
        <taxon>Actinopterygii</taxon>
        <taxon>Neopterygii</taxon>
        <taxon>Teleostei</taxon>
        <taxon>Ostariophysi</taxon>
        <taxon>Characiformes</taxon>
        <taxon>Characoidei</taxon>
        <taxon>Pygocentrus</taxon>
    </lineage>
</organism>
<evidence type="ECO:0000256" key="3">
    <source>
        <dbReference type="ARBA" id="ARBA00022694"/>
    </source>
</evidence>
<keyword evidence="7" id="KW-0378">Hydrolase</keyword>
<keyword evidence="5" id="KW-0479">Metal-binding</keyword>
<name>A0AAR2JYW1_PYGNA</name>
<sequence>MEVTVLGSGSAFPGPLRGCSAVVLRLPRGDCWLFDCGEGTQTQLMRSSVRAGKISKIFISHLHGDHMYGLPGLLCTLSLNCSVPPGQQGERVEIFGPVGLRLFLRVALRVSSSELMFPFTVHELEPTRDQSPPTGLLDPELTACCPQHHPQEQPGRTVRLDVESNCYTLIEDEQVVVKAFRLCHRVPSFGFSIQERDQPGRLRVELLKEMGLKPGPLFGRLKNGESVTLEDGRVLGPSEVLEPATRGRKVCVLGDCSGAVGEGVHGVCEGADMLVHEATLEDGLQEKAVEHGHSTPSMAAAVARDCGAHTLLLTHFSQRYKPAGGPGGTGDDVLKLKRQAELALQGTNTCVILAEDFLSLPIPLRKHLAEPDGTWPSLTAPDRA</sequence>
<dbReference type="InterPro" id="IPR036866">
    <property type="entry name" value="RibonucZ/Hydroxyglut_hydro"/>
</dbReference>
<keyword evidence="4" id="KW-0540">Nuclease</keyword>
<reference evidence="9" key="2">
    <citation type="submission" date="2025-08" db="UniProtKB">
        <authorList>
            <consortium name="Ensembl"/>
        </authorList>
    </citation>
    <scope>IDENTIFICATION</scope>
</reference>
<comment type="subunit">
    <text evidence="2">Homodimer.</text>
</comment>
<evidence type="ECO:0000313" key="9">
    <source>
        <dbReference type="Ensembl" id="ENSPNAP00000057253.1"/>
    </source>
</evidence>
<dbReference type="SUPFAM" id="SSF56281">
    <property type="entry name" value="Metallo-hydrolase/oxidoreductase"/>
    <property type="match status" value="1"/>
</dbReference>
<dbReference type="InterPro" id="IPR013471">
    <property type="entry name" value="RNase_Z/BN"/>
</dbReference>
<gene>
    <name evidence="9" type="primary">ELAC1</name>
</gene>
<keyword evidence="8" id="KW-0862">Zinc</keyword>
<evidence type="ECO:0000256" key="1">
    <source>
        <dbReference type="ARBA" id="ARBA00001947"/>
    </source>
</evidence>